<evidence type="ECO:0000313" key="1">
    <source>
        <dbReference type="EMBL" id="CAE8626152.1"/>
    </source>
</evidence>
<dbReference type="Proteomes" id="UP000654075">
    <property type="component" value="Unassembled WGS sequence"/>
</dbReference>
<evidence type="ECO:0000313" key="2">
    <source>
        <dbReference type="Proteomes" id="UP000654075"/>
    </source>
</evidence>
<dbReference type="AlphaFoldDB" id="A0A813GG65"/>
<keyword evidence="2" id="KW-1185">Reference proteome</keyword>
<dbReference type="PANTHER" id="PTHR14614:SF109">
    <property type="entry name" value="RIBOSOMAL LYSINE N-METHYLTRANSFERASE 5"/>
    <property type="match status" value="1"/>
</dbReference>
<dbReference type="InterPro" id="IPR029063">
    <property type="entry name" value="SAM-dependent_MTases_sf"/>
</dbReference>
<dbReference type="Pfam" id="PF10294">
    <property type="entry name" value="Methyltransf_16"/>
    <property type="match status" value="1"/>
</dbReference>
<dbReference type="Gene3D" id="3.40.50.150">
    <property type="entry name" value="Vaccinia Virus protein VP39"/>
    <property type="match status" value="1"/>
</dbReference>
<organism evidence="1 2">
    <name type="scientific">Polarella glacialis</name>
    <name type="common">Dinoflagellate</name>
    <dbReference type="NCBI Taxonomy" id="89957"/>
    <lineage>
        <taxon>Eukaryota</taxon>
        <taxon>Sar</taxon>
        <taxon>Alveolata</taxon>
        <taxon>Dinophyceae</taxon>
        <taxon>Suessiales</taxon>
        <taxon>Suessiaceae</taxon>
        <taxon>Polarella</taxon>
    </lineage>
</organism>
<sequence length="516" mass="55658">MVPPGAQPVARSSCQSGVTTITGLPHLLHVSELEVHTGGAGMDIPLTPGEQPLKLTGNRVWDATLQLVEYLRDLGPHHVADCVIDLGAGTGVAGLACHSLGAAEVVLTDLPSQLPLLQANVEANRVSSGKVWAETLDWRCSAEAERLVAGQLKGAVLWVLAAEVLYPREQQLSLVDAFFDTLLAILTAWAKNTATVFLAYEERSASVTEAWRSRALQHGFLVQEVVSKDRVPLVFELRLPHKARLAAAQGLADRAQSVAIFEAHWELLQPFVEHGLRDVARAHVAGVLDVPSMLVSWHAQRVLQQYHDLSRVFGAIADLRDARLVTAAEGQIHNLQSQLLQLELPTDHRAAHAELGRTKLAMRQLQALLHDLPQGPLPGPALVATIRFKGLEVASLLPTLEEEPVFGADSQDHRTCSATAILDDADLEASLPETVAAVYAAILDEVASLSGTKEDGSKSWQLQAAEDLLALLDDCTPEAAREWLETWRAGPETGTPTPSVRRAALAAPLERQLKSG</sequence>
<proteinExistence type="predicted"/>
<comment type="caution">
    <text evidence="1">The sequence shown here is derived from an EMBL/GenBank/DDBJ whole genome shotgun (WGS) entry which is preliminary data.</text>
</comment>
<dbReference type="InterPro" id="IPR019410">
    <property type="entry name" value="Methyltransf_16"/>
</dbReference>
<name>A0A813GG65_POLGL</name>
<protein>
    <submittedName>
        <fullName evidence="1">Uncharacterized protein</fullName>
    </submittedName>
</protein>
<dbReference type="EMBL" id="CAJNNV010028919">
    <property type="protein sequence ID" value="CAE8626152.1"/>
    <property type="molecule type" value="Genomic_DNA"/>
</dbReference>
<gene>
    <name evidence="1" type="ORF">PGLA1383_LOCUS43110</name>
</gene>
<dbReference type="SUPFAM" id="SSF53335">
    <property type="entry name" value="S-adenosyl-L-methionine-dependent methyltransferases"/>
    <property type="match status" value="1"/>
</dbReference>
<accession>A0A813GG65</accession>
<reference evidence="1" key="1">
    <citation type="submission" date="2021-02" db="EMBL/GenBank/DDBJ databases">
        <authorList>
            <person name="Dougan E. K."/>
            <person name="Rhodes N."/>
            <person name="Thang M."/>
            <person name="Chan C."/>
        </authorList>
    </citation>
    <scope>NUCLEOTIDE SEQUENCE</scope>
</reference>
<dbReference type="OrthoDB" id="46564at2759"/>
<dbReference type="PANTHER" id="PTHR14614">
    <property type="entry name" value="HEPATOCELLULAR CARCINOMA-ASSOCIATED ANTIGEN"/>
    <property type="match status" value="1"/>
</dbReference>